<dbReference type="PANTHER" id="PTHR33044">
    <property type="entry name" value="BIFUNCTIONAL INHIBITOR/LIPID-TRANSFER PROTEIN/SEED STORAGE 2S ALBUMIN SUPERFAMILY PROTEIN-RELATED"/>
    <property type="match status" value="1"/>
</dbReference>
<dbReference type="AlphaFoldDB" id="A0A0L9TAG2"/>
<evidence type="ECO:0000256" key="3">
    <source>
        <dbReference type="ARBA" id="ARBA00022475"/>
    </source>
</evidence>
<organism evidence="10 11">
    <name type="scientific">Phaseolus angularis</name>
    <name type="common">Azuki bean</name>
    <name type="synonym">Vigna angularis</name>
    <dbReference type="NCBI Taxonomy" id="3914"/>
    <lineage>
        <taxon>Eukaryota</taxon>
        <taxon>Viridiplantae</taxon>
        <taxon>Streptophyta</taxon>
        <taxon>Embryophyta</taxon>
        <taxon>Tracheophyta</taxon>
        <taxon>Spermatophyta</taxon>
        <taxon>Magnoliopsida</taxon>
        <taxon>eudicotyledons</taxon>
        <taxon>Gunneridae</taxon>
        <taxon>Pentapetalae</taxon>
        <taxon>rosids</taxon>
        <taxon>fabids</taxon>
        <taxon>Fabales</taxon>
        <taxon>Fabaceae</taxon>
        <taxon>Papilionoideae</taxon>
        <taxon>50 kb inversion clade</taxon>
        <taxon>NPAAA clade</taxon>
        <taxon>indigoferoid/millettioid clade</taxon>
        <taxon>Phaseoleae</taxon>
        <taxon>Vigna</taxon>
    </lineage>
</organism>
<evidence type="ECO:0000256" key="5">
    <source>
        <dbReference type="ARBA" id="ARBA00022729"/>
    </source>
</evidence>
<evidence type="ECO:0000313" key="10">
    <source>
        <dbReference type="EMBL" id="KOM27528.1"/>
    </source>
</evidence>
<sequence length="205" mass="22437">MRSDQIPLKNKVLIGMVSKSKRVRDAAFSSFILLLLLVGFGNSDLGKDREECADKLIGLASCVPYVGGEAKTPTIDCCSGLKAVLDKSKKCICILIKDRDDPNLGIKINATLAIQLPSACNAPANISHCVGTYSYHLTLFSQYFHFHFHFHSISYIISHFSDLLHLAPNSPDAKVFEGLQKSAKSNSSTPVSSGDYYYITLNTCL</sequence>
<evidence type="ECO:0000256" key="8">
    <source>
        <dbReference type="ARBA" id="ARBA00023288"/>
    </source>
</evidence>
<evidence type="ECO:0000256" key="4">
    <source>
        <dbReference type="ARBA" id="ARBA00022622"/>
    </source>
</evidence>
<evidence type="ECO:0000256" key="6">
    <source>
        <dbReference type="ARBA" id="ARBA00023157"/>
    </source>
</evidence>
<comment type="subcellular location">
    <subcellularLocation>
        <location evidence="1">Cell membrane</location>
        <topology evidence="1">Lipid-anchor</topology>
        <topology evidence="1">GPI-anchor</topology>
    </subcellularLocation>
</comment>
<evidence type="ECO:0000256" key="1">
    <source>
        <dbReference type="ARBA" id="ARBA00004609"/>
    </source>
</evidence>
<accession>A0A0L9TAG2</accession>
<dbReference type="GO" id="GO:0098552">
    <property type="term" value="C:side of membrane"/>
    <property type="evidence" value="ECO:0007669"/>
    <property type="project" value="UniProtKB-KW"/>
</dbReference>
<dbReference type="EMBL" id="KQ258385">
    <property type="protein sequence ID" value="KOM27528.1"/>
    <property type="molecule type" value="Genomic_DNA"/>
</dbReference>
<dbReference type="InterPro" id="IPR016140">
    <property type="entry name" value="Bifunc_inhib/LTP/seed_store"/>
</dbReference>
<keyword evidence="6" id="KW-1015">Disulfide bond</keyword>
<dbReference type="Gramene" id="KOM27528">
    <property type="protein sequence ID" value="KOM27528"/>
    <property type="gene ID" value="LR48_Vigan434s000400"/>
</dbReference>
<keyword evidence="8" id="KW-0449">Lipoprotein</keyword>
<dbReference type="SMART" id="SM00499">
    <property type="entry name" value="AAI"/>
    <property type="match status" value="1"/>
</dbReference>
<feature type="domain" description="Bifunctional inhibitor/plant lipid transfer protein/seed storage helical" evidence="9">
    <location>
        <begin position="52"/>
        <end position="129"/>
    </location>
</feature>
<evidence type="ECO:0000256" key="2">
    <source>
        <dbReference type="ARBA" id="ARBA00009748"/>
    </source>
</evidence>
<protein>
    <recommendedName>
        <fullName evidence="9">Bifunctional inhibitor/plant lipid transfer protein/seed storage helical domain-containing protein</fullName>
    </recommendedName>
</protein>
<dbReference type="CDD" id="cd00010">
    <property type="entry name" value="AAI_LTSS"/>
    <property type="match status" value="1"/>
</dbReference>
<dbReference type="OMA" id="CHAPPNM"/>
<dbReference type="Pfam" id="PF14368">
    <property type="entry name" value="LTP_2"/>
    <property type="match status" value="1"/>
</dbReference>
<comment type="similarity">
    <text evidence="2">Belongs to the plant LTP family.</text>
</comment>
<dbReference type="SUPFAM" id="SSF47699">
    <property type="entry name" value="Bifunctional inhibitor/lipid-transfer protein/seed storage 2S albumin"/>
    <property type="match status" value="1"/>
</dbReference>
<dbReference type="Proteomes" id="UP000053144">
    <property type="component" value="Unassembled WGS sequence"/>
</dbReference>
<name>A0A0L9TAG2_PHAAN</name>
<dbReference type="Gene3D" id="1.10.110.10">
    <property type="entry name" value="Plant lipid-transfer and hydrophobic proteins"/>
    <property type="match status" value="1"/>
</dbReference>
<keyword evidence="3" id="KW-1003">Cell membrane</keyword>
<dbReference type="STRING" id="3914.A0A0L9TAG2"/>
<dbReference type="InterPro" id="IPR036312">
    <property type="entry name" value="Bifun_inhib/LTP/seed_sf"/>
</dbReference>
<keyword evidence="4" id="KW-0472">Membrane</keyword>
<dbReference type="FunFam" id="1.10.110.10:FF:000001">
    <property type="entry name" value="Bifunctional inhibitor/lipid-transfer protein/seed storage 2S albumin superfamily protein"/>
    <property type="match status" value="1"/>
</dbReference>
<reference evidence="11" key="1">
    <citation type="journal article" date="2015" name="Proc. Natl. Acad. Sci. U.S.A.">
        <title>Genome sequencing of adzuki bean (Vigna angularis) provides insight into high starch and low fat accumulation and domestication.</title>
        <authorList>
            <person name="Yang K."/>
            <person name="Tian Z."/>
            <person name="Chen C."/>
            <person name="Luo L."/>
            <person name="Zhao B."/>
            <person name="Wang Z."/>
            <person name="Yu L."/>
            <person name="Li Y."/>
            <person name="Sun Y."/>
            <person name="Li W."/>
            <person name="Chen Y."/>
            <person name="Li Y."/>
            <person name="Zhang Y."/>
            <person name="Ai D."/>
            <person name="Zhao J."/>
            <person name="Shang C."/>
            <person name="Ma Y."/>
            <person name="Wu B."/>
            <person name="Wang M."/>
            <person name="Gao L."/>
            <person name="Sun D."/>
            <person name="Zhang P."/>
            <person name="Guo F."/>
            <person name="Wang W."/>
            <person name="Li Y."/>
            <person name="Wang J."/>
            <person name="Varshney R.K."/>
            <person name="Wang J."/>
            <person name="Ling H.Q."/>
            <person name="Wan P."/>
        </authorList>
    </citation>
    <scope>NUCLEOTIDE SEQUENCE</scope>
    <source>
        <strain evidence="11">cv. Jingnong 6</strain>
    </source>
</reference>
<keyword evidence="5" id="KW-0732">Signal</keyword>
<keyword evidence="7" id="KW-0325">Glycoprotein</keyword>
<evidence type="ECO:0000313" key="11">
    <source>
        <dbReference type="Proteomes" id="UP000053144"/>
    </source>
</evidence>
<keyword evidence="4" id="KW-0336">GPI-anchor</keyword>
<proteinExistence type="inferred from homology"/>
<dbReference type="GO" id="GO:0005886">
    <property type="term" value="C:plasma membrane"/>
    <property type="evidence" value="ECO:0007669"/>
    <property type="project" value="UniProtKB-SubCell"/>
</dbReference>
<evidence type="ECO:0000259" key="9">
    <source>
        <dbReference type="SMART" id="SM00499"/>
    </source>
</evidence>
<evidence type="ECO:0000256" key="7">
    <source>
        <dbReference type="ARBA" id="ARBA00023180"/>
    </source>
</evidence>
<dbReference type="InterPro" id="IPR043325">
    <property type="entry name" value="LTSS"/>
</dbReference>
<gene>
    <name evidence="10" type="ORF">LR48_Vigan434s000400</name>
</gene>